<dbReference type="InterPro" id="IPR000871">
    <property type="entry name" value="Beta-lactam_class-A"/>
</dbReference>
<dbReference type="eggNOG" id="COG2367">
    <property type="taxonomic scope" value="Bacteria"/>
</dbReference>
<dbReference type="InterPro" id="IPR045155">
    <property type="entry name" value="Beta-lactam_cat"/>
</dbReference>
<dbReference type="GeneID" id="93094362"/>
<feature type="compositionally biased region" description="Polar residues" evidence="1">
    <location>
        <begin position="48"/>
        <end position="63"/>
    </location>
</feature>
<evidence type="ECO:0000259" key="3">
    <source>
        <dbReference type="Pfam" id="PF13354"/>
    </source>
</evidence>
<feature type="transmembrane region" description="Helical" evidence="2">
    <location>
        <begin position="16"/>
        <end position="35"/>
    </location>
</feature>
<protein>
    <submittedName>
        <fullName evidence="4">Beta-lactamase</fullName>
    </submittedName>
</protein>
<feature type="domain" description="Beta-lactamase class A catalytic" evidence="3">
    <location>
        <begin position="105"/>
        <end position="147"/>
    </location>
</feature>
<dbReference type="Proteomes" id="UP000029082">
    <property type="component" value="Unassembled WGS sequence"/>
</dbReference>
<evidence type="ECO:0000256" key="2">
    <source>
        <dbReference type="SAM" id="Phobius"/>
    </source>
</evidence>
<dbReference type="STRING" id="1437603.GCA_000771525_01288"/>
<dbReference type="GO" id="GO:0008800">
    <property type="term" value="F:beta-lactamase activity"/>
    <property type="evidence" value="ECO:0007669"/>
    <property type="project" value="InterPro"/>
</dbReference>
<name>A0A087C7I6_9BIFI</name>
<dbReference type="PANTHER" id="PTHR35333">
    <property type="entry name" value="BETA-LACTAMASE"/>
    <property type="match status" value="1"/>
</dbReference>
<dbReference type="SUPFAM" id="SSF56601">
    <property type="entry name" value="beta-lactamase/transpeptidase-like"/>
    <property type="match status" value="1"/>
</dbReference>
<feature type="region of interest" description="Disordered" evidence="1">
    <location>
        <begin position="44"/>
        <end position="73"/>
    </location>
</feature>
<dbReference type="OrthoDB" id="9775096at2"/>
<proteinExistence type="predicted"/>
<evidence type="ECO:0000313" key="4">
    <source>
        <dbReference type="EMBL" id="KFI79236.1"/>
    </source>
</evidence>
<dbReference type="PANTHER" id="PTHR35333:SF3">
    <property type="entry name" value="BETA-LACTAMASE-TYPE TRANSPEPTIDASE FOLD CONTAINING PROTEIN"/>
    <property type="match status" value="1"/>
</dbReference>
<dbReference type="Pfam" id="PF13354">
    <property type="entry name" value="Beta-lactamase2"/>
    <property type="match status" value="2"/>
</dbReference>
<evidence type="ECO:0000256" key="1">
    <source>
        <dbReference type="SAM" id="MobiDB-lite"/>
    </source>
</evidence>
<dbReference type="AlphaFoldDB" id="A0A087C7I6"/>
<feature type="domain" description="Beta-lactamase class A catalytic" evidence="3">
    <location>
        <begin position="152"/>
        <end position="298"/>
    </location>
</feature>
<accession>A0A087C7I6</accession>
<keyword evidence="2" id="KW-0812">Transmembrane</keyword>
<dbReference type="GO" id="GO:0030655">
    <property type="term" value="P:beta-lactam antibiotic catabolic process"/>
    <property type="evidence" value="ECO:0007669"/>
    <property type="project" value="InterPro"/>
</dbReference>
<keyword evidence="2" id="KW-0472">Membrane</keyword>
<evidence type="ECO:0000313" key="5">
    <source>
        <dbReference type="Proteomes" id="UP000029082"/>
    </source>
</evidence>
<keyword evidence="5" id="KW-1185">Reference proteome</keyword>
<dbReference type="RefSeq" id="WP_081882779.1">
    <property type="nucleotide sequence ID" value="NZ_JDUO01000004.1"/>
</dbReference>
<organism evidence="4 5">
    <name type="scientific">Bifidobacterium mongoliense DSM 21395</name>
    <dbReference type="NCBI Taxonomy" id="1437603"/>
    <lineage>
        <taxon>Bacteria</taxon>
        <taxon>Bacillati</taxon>
        <taxon>Actinomycetota</taxon>
        <taxon>Actinomycetes</taxon>
        <taxon>Bifidobacteriales</taxon>
        <taxon>Bifidobacteriaceae</taxon>
        <taxon>Bifidobacterium</taxon>
    </lineage>
</organism>
<gene>
    <name evidence="4" type="ORF">BMON_0435</name>
</gene>
<comment type="caution">
    <text evidence="4">The sequence shown here is derived from an EMBL/GenBank/DDBJ whole genome shotgun (WGS) entry which is preliminary data.</text>
</comment>
<dbReference type="EMBL" id="JGZE01000002">
    <property type="protein sequence ID" value="KFI79236.1"/>
    <property type="molecule type" value="Genomic_DNA"/>
</dbReference>
<dbReference type="InterPro" id="IPR012338">
    <property type="entry name" value="Beta-lactam/transpept-like"/>
</dbReference>
<reference evidence="4 5" key="1">
    <citation type="submission" date="2014-03" db="EMBL/GenBank/DDBJ databases">
        <title>Genomics of Bifidobacteria.</title>
        <authorList>
            <person name="Ventura M."/>
            <person name="Milani C."/>
            <person name="Lugli G.A."/>
        </authorList>
    </citation>
    <scope>NUCLEOTIDE SEQUENCE [LARGE SCALE GENOMIC DNA]</scope>
    <source>
        <strain evidence="4 5">DSM 21395</strain>
    </source>
</reference>
<dbReference type="GO" id="GO:0046677">
    <property type="term" value="P:response to antibiotic"/>
    <property type="evidence" value="ECO:0007669"/>
    <property type="project" value="InterPro"/>
</dbReference>
<dbReference type="Gene3D" id="3.40.710.10">
    <property type="entry name" value="DD-peptidase/beta-lactamase superfamily"/>
    <property type="match status" value="1"/>
</dbReference>
<keyword evidence="2" id="KW-1133">Transmembrane helix</keyword>
<sequence>MAKHTGNRTRATLTPTVWATLTCLVIVLLVMGMVVHGRMTDRGAAGQATASPTASVARTTHVPTSKRMAPKPDMAAERKAQQQQTLNDLRPQMEQHIQGYTGDWQVYVEELSTGAQLSMGNRIQPAASLIKLYIMLAAYQQINDGTLPDTSQIDDLLRQMITVSSNSAANTLIETLGNGNDQTGFDVINRTARRYGFTQTTIADMLSDTGSLDPNHKTTSSQDCSMFMAKVYRKQLVSQSASEAMQRLLLGQQRRNKIPAGLPAGTTVANKTGEVPGVENDAAIVFSPHGDYVLTVMTNGQTDALNAQDGIRTLSSMVWSALTTS</sequence>